<organism evidence="1 2">
    <name type="scientific">Klebsiella michiganensis</name>
    <dbReference type="NCBI Taxonomy" id="1134687"/>
    <lineage>
        <taxon>Bacteria</taxon>
        <taxon>Pseudomonadati</taxon>
        <taxon>Pseudomonadota</taxon>
        <taxon>Gammaproteobacteria</taxon>
        <taxon>Enterobacterales</taxon>
        <taxon>Enterobacteriaceae</taxon>
        <taxon>Klebsiella/Raoultella group</taxon>
        <taxon>Klebsiella</taxon>
    </lineage>
</organism>
<evidence type="ECO:0008006" key="3">
    <source>
        <dbReference type="Google" id="ProtNLM"/>
    </source>
</evidence>
<evidence type="ECO:0000313" key="1">
    <source>
        <dbReference type="EMBL" id="KLY43440.1"/>
    </source>
</evidence>
<comment type="caution">
    <text evidence="1">The sequence shown here is derived from an EMBL/GenBank/DDBJ whole genome shotgun (WGS) entry which is preliminary data.</text>
</comment>
<reference evidence="1 2" key="1">
    <citation type="submission" date="2015-06" db="EMBL/GenBank/DDBJ databases">
        <title>The Genome Sequence of None.</title>
        <authorList>
            <consortium name="The Broad Institute Genomics Platform"/>
            <consortium name="The Broad Institute Genome Sequencing Center for Infectious Disease"/>
            <person name="Earl A.M."/>
            <person name="Onderdonk A.B."/>
            <person name="Kirby J."/>
            <person name="Ferraro M.J."/>
            <person name="Huang S."/>
            <person name="Spencer M."/>
            <person name="Fodor A."/>
            <person name="Hooper D."/>
            <person name="Dekker J."/>
            <person name="O'Brien T."/>
            <person name="Quan V."/>
            <person name="Gombosev A."/>
            <person name="Delaney M."/>
            <person name="DuBois A."/>
            <person name="Ernst C."/>
            <person name="Kim D.S."/>
            <person name="Rossman W."/>
            <person name="Gohs F."/>
            <person name="Petruso H."/>
            <person name="Nozar T."/>
            <person name="Mougeot F."/>
            <person name="Manson-McGuire A."/>
            <person name="Young S."/>
            <person name="Abouelleil A."/>
            <person name="Cao P."/>
            <person name="Chapman S.B."/>
            <person name="Griggs A."/>
            <person name="Priest M."/>
            <person name="Shea T."/>
            <person name="Wortman I."/>
            <person name="Wortman J.R."/>
            <person name="Nusbaum C."/>
            <person name="Birren B."/>
        </authorList>
    </citation>
    <scope>NUCLEOTIDE SEQUENCE [LARGE SCALE GENOMIC DNA]</scope>
    <source>
        <strain evidence="1 2">MGH87</strain>
    </source>
</reference>
<dbReference type="EMBL" id="LEUS01000001">
    <property type="protein sequence ID" value="KLY43440.1"/>
    <property type="molecule type" value="Genomic_DNA"/>
</dbReference>
<evidence type="ECO:0000313" key="2">
    <source>
        <dbReference type="Proteomes" id="UP000036305"/>
    </source>
</evidence>
<accession>A0ABR5GLY6</accession>
<proteinExistence type="predicted"/>
<keyword evidence="2" id="KW-1185">Reference proteome</keyword>
<dbReference type="Proteomes" id="UP000036305">
    <property type="component" value="Unassembled WGS sequence"/>
</dbReference>
<gene>
    <name evidence="1" type="ORF">SK91_00366</name>
</gene>
<name>A0ABR5GLY6_9ENTR</name>
<protein>
    <recommendedName>
        <fullName evidence="3">Prophage protein</fullName>
    </recommendedName>
</protein>
<sequence length="77" mass="8586">MSIRAKYGFGPVTVEVNWLDKCPNCNNRTVRVTGWSTTPEALWAGDKAKCSKCGHKGEIDADGDNAWVEWDEIKEAQ</sequence>